<accession>A0ABS0A103</accession>
<evidence type="ECO:0000313" key="3">
    <source>
        <dbReference type="Proteomes" id="UP001194729"/>
    </source>
</evidence>
<dbReference type="InterPro" id="IPR036188">
    <property type="entry name" value="FAD/NAD-bd_sf"/>
</dbReference>
<dbReference type="EMBL" id="JADKYU010000065">
    <property type="protein sequence ID" value="MBF4983024.1"/>
    <property type="molecule type" value="Genomic_DNA"/>
</dbReference>
<organism evidence="2 3">
    <name type="scientific">Nonlabens mediterrranea</name>
    <dbReference type="NCBI Taxonomy" id="1419947"/>
    <lineage>
        <taxon>Bacteria</taxon>
        <taxon>Pseudomonadati</taxon>
        <taxon>Bacteroidota</taxon>
        <taxon>Flavobacteriia</taxon>
        <taxon>Flavobacteriales</taxon>
        <taxon>Flavobacteriaceae</taxon>
        <taxon>Nonlabens</taxon>
    </lineage>
</organism>
<dbReference type="Proteomes" id="UP001194729">
    <property type="component" value="Unassembled WGS sequence"/>
</dbReference>
<gene>
    <name evidence="2" type="ORF">FNJ87_01280</name>
</gene>
<evidence type="ECO:0000259" key="1">
    <source>
        <dbReference type="Pfam" id="PF01266"/>
    </source>
</evidence>
<dbReference type="InterPro" id="IPR006076">
    <property type="entry name" value="FAD-dep_OxRdtase"/>
</dbReference>
<keyword evidence="3" id="KW-1185">Reference proteome</keyword>
<dbReference type="SUPFAM" id="SSF54373">
    <property type="entry name" value="FAD-linked reductases, C-terminal domain"/>
    <property type="match status" value="1"/>
</dbReference>
<evidence type="ECO:0000313" key="2">
    <source>
        <dbReference type="EMBL" id="MBF4983024.1"/>
    </source>
</evidence>
<name>A0ABS0A103_9FLAO</name>
<sequence>MKDIIIVGSGIAACSLAWQLHFQGKSFVIITDLKKGSSAVAAGVYNPMVLKRFTAVWNADIQLTDLNNLFDDILKSTSVELRTPITVARRFHDNKEAQTWVKKSARDDLKQFMNPALESMLIKGIDALDGYGLVNGTGWVDTVQFMTTTISYFKSLGSVLVDTFDYDQLDLSTDALRYKDITATNIIFAEGYRILGNPYFKDLPIQGSKGEVLLIKIPGLVISHIIKSSVFLMPYKDDLFWVGATYDREDLEDVATMAGKEFLTSRLERFMKLPYEIIEHKHGIRPTTIDRRPFVGHHPQHKNVWIFNGMGSRAVLIAPWASLQLINCMFKNQPIHKEIDIKRFA</sequence>
<proteinExistence type="predicted"/>
<dbReference type="Gene3D" id="3.30.9.10">
    <property type="entry name" value="D-Amino Acid Oxidase, subunit A, domain 2"/>
    <property type="match status" value="1"/>
</dbReference>
<comment type="caution">
    <text evidence="2">The sequence shown here is derived from an EMBL/GenBank/DDBJ whole genome shotgun (WGS) entry which is preliminary data.</text>
</comment>
<dbReference type="PANTHER" id="PTHR13847">
    <property type="entry name" value="SARCOSINE DEHYDROGENASE-RELATED"/>
    <property type="match status" value="1"/>
</dbReference>
<dbReference type="Gene3D" id="3.50.50.60">
    <property type="entry name" value="FAD/NAD(P)-binding domain"/>
    <property type="match status" value="1"/>
</dbReference>
<dbReference type="Pfam" id="PF01266">
    <property type="entry name" value="DAO"/>
    <property type="match status" value="1"/>
</dbReference>
<reference evidence="2 3" key="1">
    <citation type="submission" date="2020-11" db="EMBL/GenBank/DDBJ databases">
        <title>P. mediterranea TC4 genome.</title>
        <authorList>
            <person name="Molmeret M."/>
        </authorList>
    </citation>
    <scope>NUCLEOTIDE SEQUENCE [LARGE SCALE GENOMIC DNA]</scope>
    <source>
        <strain evidence="2 3">TC4</strain>
    </source>
</reference>
<feature type="domain" description="FAD dependent oxidoreductase" evidence="1">
    <location>
        <begin position="3"/>
        <end position="321"/>
    </location>
</feature>
<dbReference type="SUPFAM" id="SSF51971">
    <property type="entry name" value="Nucleotide-binding domain"/>
    <property type="match status" value="1"/>
</dbReference>
<protein>
    <submittedName>
        <fullName evidence="2">FAD-binding oxidoreductase</fullName>
    </submittedName>
</protein>